<dbReference type="InterPro" id="IPR057402">
    <property type="entry name" value="AIM3_BBC1_C"/>
</dbReference>
<feature type="region of interest" description="Disordered" evidence="3">
    <location>
        <begin position="213"/>
        <end position="908"/>
    </location>
</feature>
<feature type="compositionally biased region" description="Polar residues" evidence="3">
    <location>
        <begin position="647"/>
        <end position="657"/>
    </location>
</feature>
<sequence length="1162" mass="125866">MATPPFKVKSVFEYTSEHDDDLNFPMGQVITVTELEGDDWYIGEYTDVTGGKHEGLFPSNFVEKYEPEVPTRPTRPTRPKQEAQQPTAAPSAIEEAGPPPPSNSKPSAPPIDATVPASSAGEPRSPPSASSQRQPPTSMDLVAAPLPASAEPVEGTSATKKPPPPVAAKSNAFKDRIAAFNQPAAAPVAPMQVGGKPAPSSGFIKKPFVAPPPSKSAYVAPPKVDHVHKPYLRDEDPEIRQRQEEDRNAAEAAGMANESSTAAQGEEEEEDAPKPMTLKERMALLQKQQQEQAQRRADSSQQKKEKKMPQKQASESSDHGAVPEAETESLERVKSDATERQSFDAPRRRPTEPRSPVPASAEHEVLSGHEADQSGAGEMSEDDDDTGTLGPDDSDERQAEPPRQPLPPRAEADVGDEEDTTEGNEGEEEEVDEETRRKEELRARMARLGGGGMPGMGGPFNPFGAPPPAPARRKQPSRDQLANEDAPSQQRVAMVPVPGMQRMQSPESDATERVPRRDDEADESSEEAAPPPPRHTSTMERGAAPPVPKDTRPVPAPPQERAVPPPPPRQSTEPRPVPPPPPPSAAPMSPGPGSESDDEMSSYAKSTSADPSGIETPLPVRSRAPVPPTRELPPRPPQSPDVKRVSQYDSSNPSSVTSDKRASRVPPPVPVGSTPTSPRPPPPPPPTQVQSAMDTHEDERVGSDYDGDYDTDIASSAKHKDALKAPHNRESSLTDSTLADESSLSSPIIAPQAPAPRAVPPPPPEAMPKTRQSMDRAPPPVPSRDVAEDDPGYDPYRYNEGSRAVPPIPSGVPGAAPPPPPPHESQLAEESSEDELYTSRTPPRRSTDRAVPPPPQERAVPPPPSQGPPATLAPTRASTDIQRSQTTARRSMEQSRPSGEHGQIASELSLPTSPSWWIAEQPLPPALQSRNGIDVLTESEETSKSKRGGRKEITKDIYILYMDYSQTVISVRFDSQDPAEVHFEQRHEPPPQKLRQDQLEGAWQRFGTKIADAASQVGHSKKDSTVGDGSPSSLPFELIKAQRDALLPVGTRSYGALVYANLANASTMQFDEIRRGDIVTVRNARFEGHHGAMKTKYKTDYGTSHVAVVEEWDGTRRAVRAWEQGREKKGGVRSEKFRLGDLRSGEVRVWRVVGRDWAGWES</sequence>
<protein>
    <recommendedName>
        <fullName evidence="4">SH3 domain-containing protein</fullName>
    </recommendedName>
</protein>
<feature type="compositionally biased region" description="Pro residues" evidence="3">
    <location>
        <begin position="625"/>
        <end position="639"/>
    </location>
</feature>
<evidence type="ECO:0000256" key="1">
    <source>
        <dbReference type="ARBA" id="ARBA00022443"/>
    </source>
</evidence>
<feature type="compositionally biased region" description="Basic and acidic residues" evidence="3">
    <location>
        <begin position="694"/>
        <end position="703"/>
    </location>
</feature>
<keyword evidence="6" id="KW-1185">Reference proteome</keyword>
<dbReference type="Proteomes" id="UP001271007">
    <property type="component" value="Unassembled WGS sequence"/>
</dbReference>
<feature type="compositionally biased region" description="Basic and acidic residues" evidence="3">
    <location>
        <begin position="293"/>
        <end position="303"/>
    </location>
</feature>
<feature type="compositionally biased region" description="Pro residues" evidence="3">
    <location>
        <begin position="851"/>
        <end position="867"/>
    </location>
</feature>
<feature type="region of interest" description="Disordered" evidence="3">
    <location>
        <begin position="51"/>
        <end position="174"/>
    </location>
</feature>
<dbReference type="Gene3D" id="2.30.30.40">
    <property type="entry name" value="SH3 Domains"/>
    <property type="match status" value="1"/>
</dbReference>
<feature type="compositionally biased region" description="Basic and acidic residues" evidence="3">
    <location>
        <begin position="223"/>
        <end position="249"/>
    </location>
</feature>
<feature type="compositionally biased region" description="Pro residues" evidence="3">
    <location>
        <begin position="97"/>
        <end position="109"/>
    </location>
</feature>
<feature type="compositionally biased region" description="Basic and acidic residues" evidence="3">
    <location>
        <begin position="361"/>
        <end position="372"/>
    </location>
</feature>
<feature type="compositionally biased region" description="Pro residues" evidence="3">
    <location>
        <begin position="554"/>
        <end position="585"/>
    </location>
</feature>
<keyword evidence="1 2" id="KW-0728">SH3 domain</keyword>
<dbReference type="CDD" id="cd11887">
    <property type="entry name" value="SH3_Bbc1"/>
    <property type="match status" value="1"/>
</dbReference>
<dbReference type="InterPro" id="IPR036028">
    <property type="entry name" value="SH3-like_dom_sf"/>
</dbReference>
<dbReference type="EMBL" id="JAWDJX010000024">
    <property type="protein sequence ID" value="KAK3051779.1"/>
    <property type="molecule type" value="Genomic_DNA"/>
</dbReference>
<dbReference type="PROSITE" id="PS50002">
    <property type="entry name" value="SH3"/>
    <property type="match status" value="1"/>
</dbReference>
<proteinExistence type="predicted"/>
<feature type="compositionally biased region" description="Basic and acidic residues" evidence="3">
    <location>
        <begin position="718"/>
        <end position="732"/>
    </location>
</feature>
<feature type="compositionally biased region" description="Basic and acidic residues" evidence="3">
    <location>
        <begin position="510"/>
        <end position="519"/>
    </location>
</feature>
<feature type="compositionally biased region" description="Polar residues" evidence="3">
    <location>
        <begin position="733"/>
        <end position="746"/>
    </location>
</feature>
<evidence type="ECO:0000313" key="5">
    <source>
        <dbReference type="EMBL" id="KAK3051779.1"/>
    </source>
</evidence>
<dbReference type="SUPFAM" id="SSF50044">
    <property type="entry name" value="SH3-domain"/>
    <property type="match status" value="1"/>
</dbReference>
<evidence type="ECO:0000313" key="6">
    <source>
        <dbReference type="Proteomes" id="UP001271007"/>
    </source>
</evidence>
<dbReference type="PANTHER" id="PTHR46026">
    <property type="entry name" value="RHO-TYPE GUANINE NUCLEOTIDE EXCHANGE FACTOR, ISOFORM F"/>
    <property type="match status" value="1"/>
</dbReference>
<gene>
    <name evidence="5" type="ORF">LTR09_007079</name>
</gene>
<reference evidence="5" key="1">
    <citation type="submission" date="2023-04" db="EMBL/GenBank/DDBJ databases">
        <title>Black Yeasts Isolated from many extreme environments.</title>
        <authorList>
            <person name="Coleine C."/>
            <person name="Stajich J.E."/>
            <person name="Selbmann L."/>
        </authorList>
    </citation>
    <scope>NUCLEOTIDE SEQUENCE</scope>
    <source>
        <strain evidence="5">CCFEE 5312</strain>
    </source>
</reference>
<feature type="compositionally biased region" description="Basic and acidic residues" evidence="3">
    <location>
        <begin position="329"/>
        <end position="352"/>
    </location>
</feature>
<feature type="compositionally biased region" description="Gly residues" evidence="3">
    <location>
        <begin position="448"/>
        <end position="458"/>
    </location>
</feature>
<feature type="compositionally biased region" description="Acidic residues" evidence="3">
    <location>
        <begin position="413"/>
        <end position="433"/>
    </location>
</feature>
<feature type="compositionally biased region" description="Basic and acidic residues" evidence="3">
    <location>
        <begin position="434"/>
        <end position="443"/>
    </location>
</feature>
<feature type="compositionally biased region" description="Pro residues" evidence="3">
    <location>
        <begin position="806"/>
        <end position="823"/>
    </location>
</feature>
<dbReference type="SMART" id="SM00326">
    <property type="entry name" value="SH3"/>
    <property type="match status" value="1"/>
</dbReference>
<feature type="region of interest" description="Disordered" evidence="3">
    <location>
        <begin position="927"/>
        <end position="949"/>
    </location>
</feature>
<dbReference type="AlphaFoldDB" id="A0AAJ0DDJ2"/>
<evidence type="ECO:0000256" key="3">
    <source>
        <dbReference type="SAM" id="MobiDB-lite"/>
    </source>
</evidence>
<name>A0AAJ0DDJ2_9PEZI</name>
<evidence type="ECO:0000256" key="2">
    <source>
        <dbReference type="PROSITE-ProRule" id="PRU00192"/>
    </source>
</evidence>
<evidence type="ECO:0000259" key="4">
    <source>
        <dbReference type="PROSITE" id="PS50002"/>
    </source>
</evidence>
<feature type="compositionally biased region" description="Pro residues" evidence="3">
    <location>
        <begin position="753"/>
        <end position="766"/>
    </location>
</feature>
<dbReference type="InterPro" id="IPR001452">
    <property type="entry name" value="SH3_domain"/>
</dbReference>
<dbReference type="Pfam" id="PF25459">
    <property type="entry name" value="AIM3_BBC1_C"/>
    <property type="match status" value="1"/>
</dbReference>
<dbReference type="InterPro" id="IPR035552">
    <property type="entry name" value="Mti1_SH3"/>
</dbReference>
<feature type="compositionally biased region" description="Pro residues" evidence="3">
    <location>
        <begin position="677"/>
        <end position="687"/>
    </location>
</feature>
<feature type="domain" description="SH3" evidence="4">
    <location>
        <begin position="3"/>
        <end position="67"/>
    </location>
</feature>
<dbReference type="Pfam" id="PF14604">
    <property type="entry name" value="SH3_9"/>
    <property type="match status" value="1"/>
</dbReference>
<comment type="caution">
    <text evidence="5">The sequence shown here is derived from an EMBL/GenBank/DDBJ whole genome shotgun (WGS) entry which is preliminary data.</text>
</comment>
<feature type="compositionally biased region" description="Low complexity" evidence="3">
    <location>
        <begin position="127"/>
        <end position="138"/>
    </location>
</feature>
<accession>A0AAJ0DDJ2</accession>
<organism evidence="5 6">
    <name type="scientific">Extremus antarcticus</name>
    <dbReference type="NCBI Taxonomy" id="702011"/>
    <lineage>
        <taxon>Eukaryota</taxon>
        <taxon>Fungi</taxon>
        <taxon>Dikarya</taxon>
        <taxon>Ascomycota</taxon>
        <taxon>Pezizomycotina</taxon>
        <taxon>Dothideomycetes</taxon>
        <taxon>Dothideomycetidae</taxon>
        <taxon>Mycosphaerellales</taxon>
        <taxon>Extremaceae</taxon>
        <taxon>Extremus</taxon>
    </lineage>
</organism>
<dbReference type="PANTHER" id="PTHR46026:SF1">
    <property type="entry name" value="RHO-TYPE GUANINE NUCLEOTIDE EXCHANGE FACTOR, ISOFORM F"/>
    <property type="match status" value="1"/>
</dbReference>
<feature type="compositionally biased region" description="Polar residues" evidence="3">
    <location>
        <begin position="876"/>
        <end position="897"/>
    </location>
</feature>